<dbReference type="Gene3D" id="3.90.960.10">
    <property type="entry name" value="YbaK/aminoacyl-tRNA synthetase-associated domain"/>
    <property type="match status" value="1"/>
</dbReference>
<dbReference type="STRING" id="595528.A0A0D2UCM5"/>
<dbReference type="Proteomes" id="UP000008743">
    <property type="component" value="Unassembled WGS sequence"/>
</dbReference>
<dbReference type="OMA" id="MENTHCT"/>
<dbReference type="PANTHER" id="PTHR30411:SF4">
    <property type="entry name" value="YBAK_AMINOACYL-TRNA SYNTHETASE-ASSOCIATED DOMAIN-CONTAINING PROTEIN"/>
    <property type="match status" value="1"/>
</dbReference>
<dbReference type="EMBL" id="KE346364">
    <property type="protein sequence ID" value="KJE92796.1"/>
    <property type="molecule type" value="Genomic_DNA"/>
</dbReference>
<dbReference type="InterPro" id="IPR036754">
    <property type="entry name" value="YbaK/aa-tRNA-synt-asso_dom_sf"/>
</dbReference>
<reference evidence="2" key="1">
    <citation type="submission" date="2011-02" db="EMBL/GenBank/DDBJ databases">
        <title>The Genome Sequence of Capsaspora owczarzaki ATCC 30864.</title>
        <authorList>
            <person name="Russ C."/>
            <person name="Cuomo C."/>
            <person name="Burger G."/>
            <person name="Gray M.W."/>
            <person name="Holland P.W.H."/>
            <person name="King N."/>
            <person name="Lang F.B.F."/>
            <person name="Roger A.J."/>
            <person name="Ruiz-Trillo I."/>
            <person name="Young S.K."/>
            <person name="Zeng Q."/>
            <person name="Gargeya S."/>
            <person name="Alvarado L."/>
            <person name="Berlin A."/>
            <person name="Chapman S.B."/>
            <person name="Chen Z."/>
            <person name="Freedman E."/>
            <person name="Gellesch M."/>
            <person name="Goldberg J."/>
            <person name="Griggs A."/>
            <person name="Gujja S."/>
            <person name="Heilman E."/>
            <person name="Heiman D."/>
            <person name="Howarth C."/>
            <person name="Mehta T."/>
            <person name="Neiman D."/>
            <person name="Pearson M."/>
            <person name="Roberts A."/>
            <person name="Saif S."/>
            <person name="Shea T."/>
            <person name="Shenoy N."/>
            <person name="Sisk P."/>
            <person name="Stolte C."/>
            <person name="Sykes S."/>
            <person name="White J."/>
            <person name="Yandava C."/>
            <person name="Haas B."/>
            <person name="Nusbaum C."/>
            <person name="Birren B."/>
        </authorList>
    </citation>
    <scope>NUCLEOTIDE SEQUENCE</scope>
    <source>
        <strain evidence="2">ATCC 30864</strain>
    </source>
</reference>
<evidence type="ECO:0000313" key="1">
    <source>
        <dbReference type="EMBL" id="KJE92796.1"/>
    </source>
</evidence>
<dbReference type="AlphaFoldDB" id="A0A0D2UCM5"/>
<dbReference type="CDD" id="cd04332">
    <property type="entry name" value="YbaK_like"/>
    <property type="match status" value="1"/>
</dbReference>
<evidence type="ECO:0000313" key="2">
    <source>
        <dbReference type="Proteomes" id="UP000008743"/>
    </source>
</evidence>
<keyword evidence="2" id="KW-1185">Reference proteome</keyword>
<dbReference type="SUPFAM" id="SSF55826">
    <property type="entry name" value="YbaK/ProRS associated domain"/>
    <property type="match status" value="1"/>
</dbReference>
<dbReference type="RefSeq" id="XP_004363424.1">
    <property type="nucleotide sequence ID" value="XM_004363367.1"/>
</dbReference>
<organism evidence="1 2">
    <name type="scientific">Capsaspora owczarzaki (strain ATCC 30864)</name>
    <dbReference type="NCBI Taxonomy" id="595528"/>
    <lineage>
        <taxon>Eukaryota</taxon>
        <taxon>Filasterea</taxon>
        <taxon>Capsaspora</taxon>
    </lineage>
</organism>
<name>A0A0D2UCM5_CAPO3</name>
<evidence type="ECO:0008006" key="3">
    <source>
        <dbReference type="Google" id="ProtNLM"/>
    </source>
</evidence>
<dbReference type="OrthoDB" id="1058301at2759"/>
<sequence length="264" mass="29050">MDSTEARQATLLAQLEQLSTSITLLYSGILDEASVPVKFNVNRALVLSQGQTSESKDAAQPKVGEPEAVQRVRRACESAALHMSLRCVPSDYYDWTLERRRNVLQAPSIHHLCKSIVLENTRMNKAANKADLTGIGAAELAASASLDPRNSKYYCVIVQYTTKFDSDKMVSYIRNLHKPVLSTKTLNYRLVDPEVSFALTGFDKNGVCPIGMTRNVPILVSRAILSLQPPVMYLGAGDIDWKLVVSVDDFLRTTGAQTADLITS</sequence>
<dbReference type="PhylomeDB" id="A0A0D2UCM5"/>
<gene>
    <name evidence="1" type="ORF">CAOG_003696</name>
</gene>
<accession>A0A0D2UCM5</accession>
<protein>
    <recommendedName>
        <fullName evidence="3">YbaK/aminoacyl-tRNA synthetase-associated domain-containing protein</fullName>
    </recommendedName>
</protein>
<dbReference type="PANTHER" id="PTHR30411">
    <property type="entry name" value="CYTOPLASMIC PROTEIN"/>
    <property type="match status" value="1"/>
</dbReference>
<dbReference type="GO" id="GO:0002161">
    <property type="term" value="F:aminoacyl-tRNA deacylase activity"/>
    <property type="evidence" value="ECO:0007669"/>
    <property type="project" value="InterPro"/>
</dbReference>
<dbReference type="InParanoid" id="A0A0D2UCM5"/>
<dbReference type="eggNOG" id="ENOG502QTG1">
    <property type="taxonomic scope" value="Eukaryota"/>
</dbReference>
<proteinExistence type="predicted"/>